<protein>
    <submittedName>
        <fullName evidence="2">GNAT family N-acetyltransferase</fullName>
        <ecNumber evidence="2">2.3.1.-</ecNumber>
    </submittedName>
</protein>
<evidence type="ECO:0000259" key="1">
    <source>
        <dbReference type="PROSITE" id="PS51186"/>
    </source>
</evidence>
<keyword evidence="2" id="KW-0808">Transferase</keyword>
<dbReference type="EC" id="2.3.1.-" evidence="2"/>
<dbReference type="PANTHER" id="PTHR13355">
    <property type="entry name" value="GLUCOSAMINE 6-PHOSPHATE N-ACETYLTRANSFERASE"/>
    <property type="match status" value="1"/>
</dbReference>
<dbReference type="PANTHER" id="PTHR13355:SF11">
    <property type="entry name" value="GLUCOSAMINE 6-PHOSPHATE N-ACETYLTRANSFERASE"/>
    <property type="match status" value="1"/>
</dbReference>
<proteinExistence type="predicted"/>
<gene>
    <name evidence="2" type="ORF">AB3G37_13860</name>
</gene>
<dbReference type="EMBL" id="CP165628">
    <property type="protein sequence ID" value="XDU70671.1"/>
    <property type="molecule type" value="Genomic_DNA"/>
</dbReference>
<organism evidence="2">
    <name type="scientific">Rouxiella sp. WC2420</name>
    <dbReference type="NCBI Taxonomy" id="3234145"/>
    <lineage>
        <taxon>Bacteria</taxon>
        <taxon>Pseudomonadati</taxon>
        <taxon>Pseudomonadota</taxon>
        <taxon>Gammaproteobacteria</taxon>
        <taxon>Enterobacterales</taxon>
        <taxon>Yersiniaceae</taxon>
        <taxon>Rouxiella</taxon>
    </lineage>
</organism>
<dbReference type="AlphaFoldDB" id="A0AB39VM70"/>
<reference evidence="2" key="1">
    <citation type="submission" date="2024-07" db="EMBL/GenBank/DDBJ databases">
        <authorList>
            <person name="Biller S.J."/>
        </authorList>
    </citation>
    <scope>NUCLEOTIDE SEQUENCE</scope>
    <source>
        <strain evidence="2">WC2420</strain>
    </source>
</reference>
<dbReference type="Pfam" id="PF00583">
    <property type="entry name" value="Acetyltransf_1"/>
    <property type="match status" value="1"/>
</dbReference>
<dbReference type="InterPro" id="IPR000182">
    <property type="entry name" value="GNAT_dom"/>
</dbReference>
<dbReference type="PROSITE" id="PS51186">
    <property type="entry name" value="GNAT"/>
    <property type="match status" value="1"/>
</dbReference>
<dbReference type="RefSeq" id="WP_369788156.1">
    <property type="nucleotide sequence ID" value="NZ_CP165628.1"/>
</dbReference>
<accession>A0AB39VM70</accession>
<dbReference type="SUPFAM" id="SSF55729">
    <property type="entry name" value="Acyl-CoA N-acyltransferases (Nat)"/>
    <property type="match status" value="1"/>
</dbReference>
<evidence type="ECO:0000313" key="2">
    <source>
        <dbReference type="EMBL" id="XDU70671.1"/>
    </source>
</evidence>
<sequence>MQIRSVEKHDLPQLMALYRHLNPNDADTELHDAELKLERLRAYPGSDIFIGCLDKEIVASCTLVVIPNLTRGGAPYALIENVVTQANYRNRGYGKLLLSAAVEAAWRADCYKVMLLTGSQSESVHNFYLAAGFEQNKTGFQIRNYSRLDN</sequence>
<keyword evidence="2" id="KW-0012">Acyltransferase</keyword>
<feature type="domain" description="N-acetyltransferase" evidence="1">
    <location>
        <begin position="1"/>
        <end position="150"/>
    </location>
</feature>
<name>A0AB39VM70_9GAMM</name>
<dbReference type="InterPro" id="IPR016181">
    <property type="entry name" value="Acyl_CoA_acyltransferase"/>
</dbReference>
<dbReference type="GO" id="GO:0004343">
    <property type="term" value="F:glucosamine 6-phosphate N-acetyltransferase activity"/>
    <property type="evidence" value="ECO:0007669"/>
    <property type="project" value="TreeGrafter"/>
</dbReference>
<dbReference type="InterPro" id="IPR039143">
    <property type="entry name" value="GNPNAT1-like"/>
</dbReference>
<dbReference type="Gene3D" id="3.40.630.30">
    <property type="match status" value="1"/>
</dbReference>
<dbReference type="CDD" id="cd04301">
    <property type="entry name" value="NAT_SF"/>
    <property type="match status" value="1"/>
</dbReference>